<reference evidence="1" key="1">
    <citation type="submission" date="2021-05" db="EMBL/GenBank/DDBJ databases">
        <authorList>
            <person name="Alioto T."/>
            <person name="Alioto T."/>
            <person name="Gomez Garrido J."/>
        </authorList>
    </citation>
    <scope>NUCLEOTIDE SEQUENCE</scope>
</reference>
<dbReference type="AlphaFoldDB" id="A0A8D8CMH6"/>
<sequence>MLHPEEEEVEAVVNPRQIVAVTGPVRRCPSATSVDRVRAARCPSEDAPAHGVLSRCAVGHAPAVRSRLDGSRAREALSRCAVAIRAREAPSRCVVAIRVL</sequence>
<dbReference type="EMBL" id="HBUE01124176">
    <property type="protein sequence ID" value="CAG6493817.1"/>
    <property type="molecule type" value="Transcribed_RNA"/>
</dbReference>
<proteinExistence type="predicted"/>
<name>A0A8D8CMH6_CULPI</name>
<dbReference type="EMBL" id="HBUE01124184">
    <property type="protein sequence ID" value="CAG6493830.1"/>
    <property type="molecule type" value="Transcribed_RNA"/>
</dbReference>
<dbReference type="EMBL" id="HBUE01124178">
    <property type="protein sequence ID" value="CAG6493820.1"/>
    <property type="molecule type" value="Transcribed_RNA"/>
</dbReference>
<dbReference type="EMBL" id="HBUE01124173">
    <property type="protein sequence ID" value="CAG6493812.1"/>
    <property type="molecule type" value="Transcribed_RNA"/>
</dbReference>
<evidence type="ECO:0000313" key="1">
    <source>
        <dbReference type="EMBL" id="CAG6493837.1"/>
    </source>
</evidence>
<dbReference type="EMBL" id="HBUE01124188">
    <property type="protein sequence ID" value="CAG6493837.1"/>
    <property type="molecule type" value="Transcribed_RNA"/>
</dbReference>
<dbReference type="EMBL" id="HBUE01124175">
    <property type="protein sequence ID" value="CAG6493815.1"/>
    <property type="molecule type" value="Transcribed_RNA"/>
</dbReference>
<protein>
    <submittedName>
        <fullName evidence="1">(northern house mosquito) hypothetical protein</fullName>
    </submittedName>
</protein>
<dbReference type="EMBL" id="HBUE01124179">
    <property type="protein sequence ID" value="CAG6493822.1"/>
    <property type="molecule type" value="Transcribed_RNA"/>
</dbReference>
<organism evidence="1">
    <name type="scientific">Culex pipiens</name>
    <name type="common">House mosquito</name>
    <dbReference type="NCBI Taxonomy" id="7175"/>
    <lineage>
        <taxon>Eukaryota</taxon>
        <taxon>Metazoa</taxon>
        <taxon>Ecdysozoa</taxon>
        <taxon>Arthropoda</taxon>
        <taxon>Hexapoda</taxon>
        <taxon>Insecta</taxon>
        <taxon>Pterygota</taxon>
        <taxon>Neoptera</taxon>
        <taxon>Endopterygota</taxon>
        <taxon>Diptera</taxon>
        <taxon>Nematocera</taxon>
        <taxon>Culicoidea</taxon>
        <taxon>Culicidae</taxon>
        <taxon>Culicinae</taxon>
        <taxon>Culicini</taxon>
        <taxon>Culex</taxon>
        <taxon>Culex</taxon>
    </lineage>
</organism>
<accession>A0A8D8CMH6</accession>
<dbReference type="EMBL" id="HBUE01124186">
    <property type="protein sequence ID" value="CAG6493833.1"/>
    <property type="molecule type" value="Transcribed_RNA"/>
</dbReference>
<dbReference type="EMBL" id="HBUE01124182">
    <property type="protein sequence ID" value="CAG6493827.1"/>
    <property type="molecule type" value="Transcribed_RNA"/>
</dbReference>
<dbReference type="EMBL" id="HBUE01124187">
    <property type="protein sequence ID" value="CAG6493835.1"/>
    <property type="molecule type" value="Transcribed_RNA"/>
</dbReference>